<evidence type="ECO:0000313" key="3">
    <source>
        <dbReference type="Proteomes" id="UP000233551"/>
    </source>
</evidence>
<feature type="non-terminal residue" evidence="2">
    <location>
        <position position="1"/>
    </location>
</feature>
<organism evidence="2 3">
    <name type="scientific">Punica granatum</name>
    <name type="common">Pomegranate</name>
    <dbReference type="NCBI Taxonomy" id="22663"/>
    <lineage>
        <taxon>Eukaryota</taxon>
        <taxon>Viridiplantae</taxon>
        <taxon>Streptophyta</taxon>
        <taxon>Embryophyta</taxon>
        <taxon>Tracheophyta</taxon>
        <taxon>Spermatophyta</taxon>
        <taxon>Magnoliopsida</taxon>
        <taxon>eudicotyledons</taxon>
        <taxon>Gunneridae</taxon>
        <taxon>Pentapetalae</taxon>
        <taxon>rosids</taxon>
        <taxon>malvids</taxon>
        <taxon>Myrtales</taxon>
        <taxon>Lythraceae</taxon>
        <taxon>Punica</taxon>
    </lineage>
</organism>
<keyword evidence="3" id="KW-1185">Reference proteome</keyword>
<dbReference type="Proteomes" id="UP000233551">
    <property type="component" value="Unassembled WGS sequence"/>
</dbReference>
<proteinExistence type="predicted"/>
<feature type="compositionally biased region" description="Polar residues" evidence="1">
    <location>
        <begin position="95"/>
        <end position="116"/>
    </location>
</feature>
<protein>
    <submittedName>
        <fullName evidence="2">Uncharacterized protein</fullName>
    </submittedName>
</protein>
<feature type="region of interest" description="Disordered" evidence="1">
    <location>
        <begin position="89"/>
        <end position="116"/>
    </location>
</feature>
<accession>A0A2I0IBZ1</accession>
<comment type="caution">
    <text evidence="2">The sequence shown here is derived from an EMBL/GenBank/DDBJ whole genome shotgun (WGS) entry which is preliminary data.</text>
</comment>
<dbReference type="AlphaFoldDB" id="A0A2I0IBZ1"/>
<evidence type="ECO:0000313" key="2">
    <source>
        <dbReference type="EMBL" id="PKI41505.1"/>
    </source>
</evidence>
<evidence type="ECO:0000256" key="1">
    <source>
        <dbReference type="SAM" id="MobiDB-lite"/>
    </source>
</evidence>
<dbReference type="EMBL" id="PGOL01003352">
    <property type="protein sequence ID" value="PKI41505.1"/>
    <property type="molecule type" value="Genomic_DNA"/>
</dbReference>
<sequence length="116" mass="12583">VSVSLRAGTIENPERHLLPTDARLAHVASRDLKLGGGSYQREGAAKAETTADSDPRLLEIHRHSTPELVPLIARPGHPQRNSRLCARPVLDKSKTSGLHMTPSSNKCSGHTTIRKP</sequence>
<gene>
    <name evidence="2" type="ORF">CRG98_038107</name>
</gene>
<name>A0A2I0IBZ1_PUNGR</name>
<reference evidence="2 3" key="1">
    <citation type="submission" date="2017-11" db="EMBL/GenBank/DDBJ databases">
        <title>De-novo sequencing of pomegranate (Punica granatum L.) genome.</title>
        <authorList>
            <person name="Akparov Z."/>
            <person name="Amiraslanov A."/>
            <person name="Hajiyeva S."/>
            <person name="Abbasov M."/>
            <person name="Kaur K."/>
            <person name="Hamwieh A."/>
            <person name="Solovyev V."/>
            <person name="Salamov A."/>
            <person name="Braich B."/>
            <person name="Kosarev P."/>
            <person name="Mahmoud A."/>
            <person name="Hajiyev E."/>
            <person name="Babayeva S."/>
            <person name="Izzatullayeva V."/>
            <person name="Mammadov A."/>
            <person name="Mammadov A."/>
            <person name="Sharifova S."/>
            <person name="Ojaghi J."/>
            <person name="Eynullazada K."/>
            <person name="Bayramov B."/>
            <person name="Abdulazimova A."/>
            <person name="Shahmuradov I."/>
        </authorList>
    </citation>
    <scope>NUCLEOTIDE SEQUENCE [LARGE SCALE GENOMIC DNA]</scope>
    <source>
        <strain evidence="3">cv. AG2017</strain>
        <tissue evidence="2">Leaf</tissue>
    </source>
</reference>